<accession>A0A5B7KJY7</accession>
<name>A0A5B7KJY7_PORTR</name>
<reference evidence="2 3" key="1">
    <citation type="submission" date="2019-05" db="EMBL/GenBank/DDBJ databases">
        <title>Another draft genome of Portunus trituberculatus and its Hox gene families provides insights of decapod evolution.</title>
        <authorList>
            <person name="Jeong J.-H."/>
            <person name="Song I."/>
            <person name="Kim S."/>
            <person name="Choi T."/>
            <person name="Kim D."/>
            <person name="Ryu S."/>
            <person name="Kim W."/>
        </authorList>
    </citation>
    <scope>NUCLEOTIDE SEQUENCE [LARGE SCALE GENOMIC DNA]</scope>
    <source>
        <tissue evidence="2">Muscle</tissue>
    </source>
</reference>
<protein>
    <submittedName>
        <fullName evidence="2">Uncharacterized protein</fullName>
    </submittedName>
</protein>
<dbReference type="EMBL" id="VSRR010146259">
    <property type="protein sequence ID" value="MPD05489.1"/>
    <property type="molecule type" value="Genomic_DNA"/>
</dbReference>
<comment type="caution">
    <text evidence="2">The sequence shown here is derived from an EMBL/GenBank/DDBJ whole genome shotgun (WGS) entry which is preliminary data.</text>
</comment>
<dbReference type="AlphaFoldDB" id="A0A5B7KJY7"/>
<evidence type="ECO:0000313" key="2">
    <source>
        <dbReference type="EMBL" id="MPD05489.1"/>
    </source>
</evidence>
<gene>
    <name evidence="2" type="ORF">E2C01_101237</name>
</gene>
<organism evidence="2 3">
    <name type="scientific">Portunus trituberculatus</name>
    <name type="common">Swimming crab</name>
    <name type="synonym">Neptunus trituberculatus</name>
    <dbReference type="NCBI Taxonomy" id="210409"/>
    <lineage>
        <taxon>Eukaryota</taxon>
        <taxon>Metazoa</taxon>
        <taxon>Ecdysozoa</taxon>
        <taxon>Arthropoda</taxon>
        <taxon>Crustacea</taxon>
        <taxon>Multicrustacea</taxon>
        <taxon>Malacostraca</taxon>
        <taxon>Eumalacostraca</taxon>
        <taxon>Eucarida</taxon>
        <taxon>Decapoda</taxon>
        <taxon>Pleocyemata</taxon>
        <taxon>Brachyura</taxon>
        <taxon>Eubrachyura</taxon>
        <taxon>Portunoidea</taxon>
        <taxon>Portunidae</taxon>
        <taxon>Portuninae</taxon>
        <taxon>Portunus</taxon>
    </lineage>
</organism>
<dbReference type="Proteomes" id="UP000324222">
    <property type="component" value="Unassembled WGS sequence"/>
</dbReference>
<feature type="region of interest" description="Disordered" evidence="1">
    <location>
        <begin position="45"/>
        <end position="67"/>
    </location>
</feature>
<evidence type="ECO:0000256" key="1">
    <source>
        <dbReference type="SAM" id="MobiDB-lite"/>
    </source>
</evidence>
<sequence length="67" mass="7281">MTLRTPLKFCQDCSFPAVSIEAAWQGGKGAGVSSQECVSDQVREAREEEEEDGARAGLLHLAEDDRV</sequence>
<evidence type="ECO:0000313" key="3">
    <source>
        <dbReference type="Proteomes" id="UP000324222"/>
    </source>
</evidence>
<keyword evidence="3" id="KW-1185">Reference proteome</keyword>
<proteinExistence type="predicted"/>